<feature type="domain" description="Ig-like" evidence="11">
    <location>
        <begin position="210"/>
        <end position="298"/>
    </location>
</feature>
<feature type="non-terminal residue" evidence="13">
    <location>
        <position position="725"/>
    </location>
</feature>
<dbReference type="SMART" id="SM00409">
    <property type="entry name" value="IG"/>
    <property type="match status" value="2"/>
</dbReference>
<evidence type="ECO:0000313" key="14">
    <source>
        <dbReference type="Proteomes" id="UP000886611"/>
    </source>
</evidence>
<organism evidence="13 14">
    <name type="scientific">Polypterus senegalus</name>
    <name type="common">Senegal bichir</name>
    <dbReference type="NCBI Taxonomy" id="55291"/>
    <lineage>
        <taxon>Eukaryota</taxon>
        <taxon>Metazoa</taxon>
        <taxon>Chordata</taxon>
        <taxon>Craniata</taxon>
        <taxon>Vertebrata</taxon>
        <taxon>Euteleostomi</taxon>
        <taxon>Actinopterygii</taxon>
        <taxon>Polypteriformes</taxon>
        <taxon>Polypteridae</taxon>
        <taxon>Polypterus</taxon>
    </lineage>
</organism>
<dbReference type="SUPFAM" id="SSF49265">
    <property type="entry name" value="Fibronectin type III"/>
    <property type="match status" value="1"/>
</dbReference>
<dbReference type="InterPro" id="IPR007110">
    <property type="entry name" value="Ig-like_dom"/>
</dbReference>
<comment type="similarity">
    <text evidence="6">Belongs to the immunoglobulin superfamily. MyBP family.</text>
</comment>
<dbReference type="SMART" id="SM00408">
    <property type="entry name" value="IGc2"/>
    <property type="match status" value="2"/>
</dbReference>
<keyword evidence="5" id="KW-0393">Immunoglobulin domain</keyword>
<proteinExistence type="inferred from homology"/>
<dbReference type="Gene3D" id="3.90.70.80">
    <property type="match status" value="1"/>
</dbReference>
<dbReference type="PANTHER" id="PTHR13817:SF49">
    <property type="entry name" value="MYOSIN-BINDING PROTEIN H"/>
    <property type="match status" value="1"/>
</dbReference>
<feature type="region of interest" description="Disordered" evidence="10">
    <location>
        <begin position="1"/>
        <end position="121"/>
    </location>
</feature>
<dbReference type="Pfam" id="PF07679">
    <property type="entry name" value="I-set"/>
    <property type="match status" value="2"/>
</dbReference>
<protein>
    <recommendedName>
        <fullName evidence="8">Myosin-binding protein H</fullName>
    </recommendedName>
    <alternativeName>
        <fullName evidence="9">H-protein</fullName>
    </alternativeName>
</protein>
<dbReference type="CDD" id="cd05748">
    <property type="entry name" value="Ig_Titin_like"/>
    <property type="match status" value="1"/>
</dbReference>
<gene>
    <name evidence="13" type="primary">Mybph</name>
    <name evidence="13" type="ORF">GTO96_0015404</name>
</gene>
<reference evidence="13 14" key="1">
    <citation type="journal article" date="2021" name="Cell">
        <title>Tracing the genetic footprints of vertebrate landing in non-teleost ray-finned fishes.</title>
        <authorList>
            <person name="Bi X."/>
            <person name="Wang K."/>
            <person name="Yang L."/>
            <person name="Pan H."/>
            <person name="Jiang H."/>
            <person name="Wei Q."/>
            <person name="Fang M."/>
            <person name="Yu H."/>
            <person name="Zhu C."/>
            <person name="Cai Y."/>
            <person name="He Y."/>
            <person name="Gan X."/>
            <person name="Zeng H."/>
            <person name="Yu D."/>
            <person name="Zhu Y."/>
            <person name="Jiang H."/>
            <person name="Qiu Q."/>
            <person name="Yang H."/>
            <person name="Zhang Y.E."/>
            <person name="Wang W."/>
            <person name="Zhu M."/>
            <person name="He S."/>
            <person name="Zhang G."/>
        </authorList>
    </citation>
    <scope>NUCLEOTIDE SEQUENCE [LARGE SCALE GENOMIC DNA]</scope>
    <source>
        <strain evidence="13">Bchr_013</strain>
    </source>
</reference>
<feature type="domain" description="Ig-like" evidence="11">
    <location>
        <begin position="420"/>
        <end position="504"/>
    </location>
</feature>
<comment type="function">
    <text evidence="7">Binds to myosin; probably involved in interaction with thick myofilaments in the A-band.</text>
</comment>
<evidence type="ECO:0000256" key="3">
    <source>
        <dbReference type="ARBA" id="ARBA00022889"/>
    </source>
</evidence>
<dbReference type="InterPro" id="IPR013783">
    <property type="entry name" value="Ig-like_fold"/>
</dbReference>
<dbReference type="SUPFAM" id="SSF48726">
    <property type="entry name" value="Immunoglobulin"/>
    <property type="match status" value="2"/>
</dbReference>
<feature type="domain" description="Fibronectin type-III" evidence="12">
    <location>
        <begin position="307"/>
        <end position="402"/>
    </location>
</feature>
<dbReference type="InterPro" id="IPR036179">
    <property type="entry name" value="Ig-like_dom_sf"/>
</dbReference>
<dbReference type="FunFam" id="2.60.40.10:FF:000031">
    <property type="entry name" value="Myosin-binding protein C, slow type"/>
    <property type="match status" value="1"/>
</dbReference>
<dbReference type="FunFam" id="2.60.40.10:FF:000062">
    <property type="entry name" value="Myosin-binding protein C, slow type"/>
    <property type="match status" value="1"/>
</dbReference>
<keyword evidence="1" id="KW-0787">Thick filament</keyword>
<dbReference type="GO" id="GO:0007155">
    <property type="term" value="P:cell adhesion"/>
    <property type="evidence" value="ECO:0007669"/>
    <property type="project" value="UniProtKB-KW"/>
</dbReference>
<dbReference type="Gene3D" id="2.60.40.10">
    <property type="entry name" value="Immunoglobulins"/>
    <property type="match status" value="4"/>
</dbReference>
<evidence type="ECO:0000256" key="5">
    <source>
        <dbReference type="ARBA" id="ARBA00023319"/>
    </source>
</evidence>
<keyword evidence="2" id="KW-0677">Repeat</keyword>
<evidence type="ECO:0000256" key="2">
    <source>
        <dbReference type="ARBA" id="ARBA00022737"/>
    </source>
</evidence>
<dbReference type="InterPro" id="IPR036116">
    <property type="entry name" value="FN3_sf"/>
</dbReference>
<dbReference type="FunFam" id="2.60.40.10:FF:000225">
    <property type="entry name" value="Myosin-binding protein C, cardiac-type"/>
    <property type="match status" value="1"/>
</dbReference>
<feature type="non-terminal residue" evidence="13">
    <location>
        <position position="1"/>
    </location>
</feature>
<accession>A0A8X8BV23</accession>
<keyword evidence="4" id="KW-0514">Muscle protein</keyword>
<keyword evidence="14" id="KW-1185">Reference proteome</keyword>
<dbReference type="AlphaFoldDB" id="A0A8X8BV23"/>
<feature type="compositionally biased region" description="Low complexity" evidence="10">
    <location>
        <begin position="18"/>
        <end position="31"/>
    </location>
</feature>
<feature type="compositionally biased region" description="Pro residues" evidence="10">
    <location>
        <begin position="84"/>
        <end position="99"/>
    </location>
</feature>
<evidence type="ECO:0000313" key="13">
    <source>
        <dbReference type="EMBL" id="KAG2468014.1"/>
    </source>
</evidence>
<dbReference type="SMART" id="SM00060">
    <property type="entry name" value="FN3"/>
    <property type="match status" value="2"/>
</dbReference>
<dbReference type="PANTHER" id="PTHR13817">
    <property type="entry name" value="TITIN"/>
    <property type="match status" value="1"/>
</dbReference>
<dbReference type="EMBL" id="JAATIS010000485">
    <property type="protein sequence ID" value="KAG2468014.1"/>
    <property type="molecule type" value="Genomic_DNA"/>
</dbReference>
<dbReference type="InterPro" id="IPR003961">
    <property type="entry name" value="FN3_dom"/>
</dbReference>
<feature type="compositionally biased region" description="Low complexity" evidence="10">
    <location>
        <begin position="72"/>
        <end position="83"/>
    </location>
</feature>
<dbReference type="SUPFAM" id="SSF54001">
    <property type="entry name" value="Cysteine proteinases"/>
    <property type="match status" value="1"/>
</dbReference>
<dbReference type="InterPro" id="IPR003598">
    <property type="entry name" value="Ig_sub2"/>
</dbReference>
<dbReference type="GO" id="GO:0032982">
    <property type="term" value="C:myosin filament"/>
    <property type="evidence" value="ECO:0007669"/>
    <property type="project" value="UniProtKB-KW"/>
</dbReference>
<feature type="compositionally biased region" description="Low complexity" evidence="10">
    <location>
        <begin position="1"/>
        <end position="10"/>
    </location>
</feature>
<evidence type="ECO:0000256" key="1">
    <source>
        <dbReference type="ARBA" id="ARBA00022433"/>
    </source>
</evidence>
<dbReference type="PRINTS" id="PR00014">
    <property type="entry name" value="FNTYPEIII"/>
</dbReference>
<dbReference type="CDD" id="cd00063">
    <property type="entry name" value="FN3"/>
    <property type="match status" value="2"/>
</dbReference>
<dbReference type="InterPro" id="IPR013098">
    <property type="entry name" value="Ig_I-set"/>
</dbReference>
<name>A0A8X8BV23_POLSE</name>
<dbReference type="PROSITE" id="PS50853">
    <property type="entry name" value="FN3"/>
    <property type="match status" value="2"/>
</dbReference>
<dbReference type="FunFam" id="2.60.40.10:FF:000557">
    <property type="entry name" value="Myosin binding protein Ha"/>
    <property type="match status" value="1"/>
</dbReference>
<dbReference type="CDD" id="cd22757">
    <property type="entry name" value="OTU_P87_VP80-like"/>
    <property type="match status" value="1"/>
</dbReference>
<evidence type="ECO:0000256" key="7">
    <source>
        <dbReference type="ARBA" id="ARBA00060255"/>
    </source>
</evidence>
<evidence type="ECO:0000256" key="6">
    <source>
        <dbReference type="ARBA" id="ARBA00038352"/>
    </source>
</evidence>
<dbReference type="Pfam" id="PF00041">
    <property type="entry name" value="fn3"/>
    <property type="match status" value="2"/>
</dbReference>
<dbReference type="InterPro" id="IPR003599">
    <property type="entry name" value="Ig_sub"/>
</dbReference>
<evidence type="ECO:0000259" key="11">
    <source>
        <dbReference type="PROSITE" id="PS50835"/>
    </source>
</evidence>
<evidence type="ECO:0000256" key="9">
    <source>
        <dbReference type="ARBA" id="ARBA00078133"/>
    </source>
</evidence>
<sequence>MPAKPAPIKKAPAKKAAPKAAEKPAAPAEKAPAPEPAPAPAPAPAPEPAPAPVEVPAPVEAPAAEPAPPAEAAPAAPAEVEVAPAPPAEEPAAPPPPPPEPEKPKEEPTSEPVSVSVEDVNDTSLTVKWRPPETVGPSGVDGYIVEYCKDGTQDWISANQDLIVSNRFAIKGLTTGEKLHVRVKAVNPAGPSKPGALEQPVLIREIVDRPKIRLPRNLRTVFVKSVGETLNLVIPFQGKPKPQVTWTKNGQPLDTKQVGVRNSDKDTILFIRKCERKDSGKYEATVKIDTLEDKATIDIQIVEKPGSPQGIKLVDVWGFNVALEWTPPKDDGNSEITGYTVQKSDKKTGEWFTVLEHYHRLNCTISDLIMGNSYFFRVFAENRCGLSEQAAVTKSPAQIQKTGIDYKPPEYKDHNFSEAPKFTQALQDRSATIGYSTKLLCAVRGNPKPRIVWMKNQMEIRDDPKFMQISSQGVCTLEIRKPCPFDGGVYTCKAINVHGEAAVNCKLDVKDTHFLYHSNRTRINMSIEVITIDQTTVTYRVVFMPRDGTCLFHSLCYVLHGRISLTVDIWRNIVSYVSNDWDRFKVWTDDGTGDNYTTQEHYKHEMLKPFTYGSACELMAAAELFGCCFQVYRNGQIFYTFGQPPMPLKHLRLTGDDFSSGHFEVYECLNSQKLDVKLSMNLVVYLQCLTDAECHFNTSPTNTVVIETNHETQTDYDSSNPSCEI</sequence>
<evidence type="ECO:0000256" key="4">
    <source>
        <dbReference type="ARBA" id="ARBA00023179"/>
    </source>
</evidence>
<comment type="caution">
    <text evidence="13">The sequence shown here is derived from an EMBL/GenBank/DDBJ whole genome shotgun (WGS) entry which is preliminary data.</text>
</comment>
<evidence type="ECO:0000256" key="8">
    <source>
        <dbReference type="ARBA" id="ARBA00071968"/>
    </source>
</evidence>
<dbReference type="InterPro" id="IPR050964">
    <property type="entry name" value="Striated_Muscle_Regulatory"/>
</dbReference>
<dbReference type="Proteomes" id="UP000886611">
    <property type="component" value="Unassembled WGS sequence"/>
</dbReference>
<evidence type="ECO:0000259" key="12">
    <source>
        <dbReference type="PROSITE" id="PS50853"/>
    </source>
</evidence>
<feature type="compositionally biased region" description="Pro residues" evidence="10">
    <location>
        <begin position="33"/>
        <end position="55"/>
    </location>
</feature>
<feature type="domain" description="Fibronectin type-III" evidence="12">
    <location>
        <begin position="111"/>
        <end position="206"/>
    </location>
</feature>
<keyword evidence="3" id="KW-0130">Cell adhesion</keyword>
<dbReference type="PROSITE" id="PS50835">
    <property type="entry name" value="IG_LIKE"/>
    <property type="match status" value="2"/>
</dbReference>
<dbReference type="InterPro" id="IPR038765">
    <property type="entry name" value="Papain-like_cys_pep_sf"/>
</dbReference>
<evidence type="ECO:0000256" key="10">
    <source>
        <dbReference type="SAM" id="MobiDB-lite"/>
    </source>
</evidence>